<dbReference type="Proteomes" id="UP000006443">
    <property type="component" value="Unassembled WGS sequence"/>
</dbReference>
<comment type="caution">
    <text evidence="3">The sequence shown here is derived from an EMBL/GenBank/DDBJ whole genome shotgun (WGS) entry which is preliminary data.</text>
</comment>
<dbReference type="EMBL" id="ACJM01000008">
    <property type="protein sequence ID" value="EEG77416.1"/>
    <property type="molecule type" value="Genomic_DNA"/>
</dbReference>
<sequence length="177" mass="19695">MKKVFAVSVVLLLSLLWAVGCTSNTQPQQSPQNTATMQEEGEELMVTLYYADSELMGLVTEEREITVPQGEEAILLAVRELTKEPQEPDSVVLMPLETEVLWVDAAENIITINFNENIRDNFYGGSSSEALLVASIVNTVTGFDGYQDYKVRFLINGEPFDSIGGHLSAEELFERQQ</sequence>
<gene>
    <name evidence="3" type="ORF">DealDRAFT_1873</name>
</gene>
<dbReference type="PROSITE" id="PS51257">
    <property type="entry name" value="PROKAR_LIPOPROTEIN"/>
    <property type="match status" value="1"/>
</dbReference>
<dbReference type="InterPro" id="IPR019606">
    <property type="entry name" value="GerMN"/>
</dbReference>
<feature type="domain" description="GerMN" evidence="2">
    <location>
        <begin position="74"/>
        <end position="164"/>
    </location>
</feature>
<dbReference type="SMART" id="SM00909">
    <property type="entry name" value="Germane"/>
    <property type="match status" value="1"/>
</dbReference>
<evidence type="ECO:0000256" key="1">
    <source>
        <dbReference type="SAM" id="SignalP"/>
    </source>
</evidence>
<evidence type="ECO:0000313" key="4">
    <source>
        <dbReference type="Proteomes" id="UP000006443"/>
    </source>
</evidence>
<keyword evidence="4" id="KW-1185">Reference proteome</keyword>
<protein>
    <submittedName>
        <fullName evidence="3">Spore germination protein-like protein</fullName>
    </submittedName>
</protein>
<feature type="signal peptide" evidence="1">
    <location>
        <begin position="1"/>
        <end position="23"/>
    </location>
</feature>
<proteinExistence type="predicted"/>
<reference evidence="3 4" key="1">
    <citation type="submission" date="2009-02" db="EMBL/GenBank/DDBJ databases">
        <title>Sequencing of the draft genome and assembly of Dethiobacter alkaliphilus AHT 1.</title>
        <authorList>
            <consortium name="US DOE Joint Genome Institute (JGI-PGF)"/>
            <person name="Lucas S."/>
            <person name="Copeland A."/>
            <person name="Lapidus A."/>
            <person name="Glavina del Rio T."/>
            <person name="Dalin E."/>
            <person name="Tice H."/>
            <person name="Bruce D."/>
            <person name="Goodwin L."/>
            <person name="Pitluck S."/>
            <person name="Larimer F."/>
            <person name="Land M.L."/>
            <person name="Hauser L."/>
            <person name="Muyzer G."/>
        </authorList>
    </citation>
    <scope>NUCLEOTIDE SEQUENCE [LARGE SCALE GENOMIC DNA]</scope>
    <source>
        <strain evidence="3 4">AHT 1</strain>
    </source>
</reference>
<dbReference type="Pfam" id="PF10646">
    <property type="entry name" value="Germane"/>
    <property type="match status" value="1"/>
</dbReference>
<dbReference type="OrthoDB" id="9809406at2"/>
<dbReference type="RefSeq" id="WP_008516836.1">
    <property type="nucleotide sequence ID" value="NZ_ACJM01000008.1"/>
</dbReference>
<keyword evidence="1" id="KW-0732">Signal</keyword>
<organism evidence="3 4">
    <name type="scientific">Dethiobacter alkaliphilus AHT 1</name>
    <dbReference type="NCBI Taxonomy" id="555088"/>
    <lineage>
        <taxon>Bacteria</taxon>
        <taxon>Bacillati</taxon>
        <taxon>Bacillota</taxon>
        <taxon>Dethiobacteria</taxon>
        <taxon>Dethiobacterales</taxon>
        <taxon>Dethiobacteraceae</taxon>
        <taxon>Dethiobacter</taxon>
    </lineage>
</organism>
<dbReference type="STRING" id="555088.DealDRAFT_1873"/>
<evidence type="ECO:0000259" key="2">
    <source>
        <dbReference type="SMART" id="SM00909"/>
    </source>
</evidence>
<dbReference type="AlphaFoldDB" id="C0GHB4"/>
<name>C0GHB4_DETAL</name>
<accession>C0GHB4</accession>
<evidence type="ECO:0000313" key="3">
    <source>
        <dbReference type="EMBL" id="EEG77416.1"/>
    </source>
</evidence>
<dbReference type="eggNOG" id="COG5401">
    <property type="taxonomic scope" value="Bacteria"/>
</dbReference>
<feature type="chain" id="PRO_5039616922" evidence="1">
    <location>
        <begin position="24"/>
        <end position="177"/>
    </location>
</feature>